<evidence type="ECO:0000259" key="1">
    <source>
        <dbReference type="Pfam" id="PF22480"/>
    </source>
</evidence>
<dbReference type="Pfam" id="PF22480">
    <property type="entry name" value="DUF6984"/>
    <property type="match status" value="1"/>
</dbReference>
<dbReference type="Proteomes" id="UP000240357">
    <property type="component" value="Unassembled WGS sequence"/>
</dbReference>
<name>A0A2T2YDT5_9BACT</name>
<accession>A0A2T2YDT5</accession>
<reference evidence="2 3" key="1">
    <citation type="submission" date="2018-03" db="EMBL/GenBank/DDBJ databases">
        <title>Adhaeribacter sp. HMF7605 Genome sequencing and assembly.</title>
        <authorList>
            <person name="Kang H."/>
            <person name="Kang J."/>
            <person name="Cha I."/>
            <person name="Kim H."/>
            <person name="Joh K."/>
        </authorList>
    </citation>
    <scope>NUCLEOTIDE SEQUENCE [LARGE SCALE GENOMIC DNA]</scope>
    <source>
        <strain evidence="2 3">HMF7605</strain>
    </source>
</reference>
<protein>
    <recommendedName>
        <fullName evidence="1">DUF6984 domain-containing protein</fullName>
    </recommendedName>
</protein>
<dbReference type="InterPro" id="IPR054253">
    <property type="entry name" value="DUF6984"/>
</dbReference>
<dbReference type="AlphaFoldDB" id="A0A2T2YDT5"/>
<dbReference type="RefSeq" id="WP_106928546.1">
    <property type="nucleotide sequence ID" value="NZ_PYFT01000001.1"/>
</dbReference>
<proteinExistence type="predicted"/>
<gene>
    <name evidence="2" type="ORF">AHMF7605_09150</name>
</gene>
<keyword evidence="3" id="KW-1185">Reference proteome</keyword>
<comment type="caution">
    <text evidence="2">The sequence shown here is derived from an EMBL/GenBank/DDBJ whole genome shotgun (WGS) entry which is preliminary data.</text>
</comment>
<organism evidence="2 3">
    <name type="scientific">Adhaeribacter arboris</name>
    <dbReference type="NCBI Taxonomy" id="2072846"/>
    <lineage>
        <taxon>Bacteria</taxon>
        <taxon>Pseudomonadati</taxon>
        <taxon>Bacteroidota</taxon>
        <taxon>Cytophagia</taxon>
        <taxon>Cytophagales</taxon>
        <taxon>Hymenobacteraceae</taxon>
        <taxon>Adhaeribacter</taxon>
    </lineage>
</organism>
<evidence type="ECO:0000313" key="3">
    <source>
        <dbReference type="Proteomes" id="UP000240357"/>
    </source>
</evidence>
<feature type="domain" description="DUF6984" evidence="1">
    <location>
        <begin position="3"/>
        <end position="102"/>
    </location>
</feature>
<sequence length="111" mass="12829">MTKRPIKEQELNLVKHLLQLTSKLNFDLTKFTTVIELEDGGMGSIRFINNKPARVYGTDLVQVEYIDEDKVPVLITVTIGNHQELFELEFWKVDFGKLLRNPNPSEITIKN</sequence>
<evidence type="ECO:0000313" key="2">
    <source>
        <dbReference type="EMBL" id="PSR53679.1"/>
    </source>
</evidence>
<dbReference type="EMBL" id="PYFT01000001">
    <property type="protein sequence ID" value="PSR53679.1"/>
    <property type="molecule type" value="Genomic_DNA"/>
</dbReference>
<dbReference type="OrthoDB" id="1050330at2"/>